<dbReference type="Proteomes" id="UP000005744">
    <property type="component" value="Unassembled WGS sequence"/>
</dbReference>
<organism evidence="1 2">
    <name type="scientific">Beggiatoa alba B18LD</name>
    <dbReference type="NCBI Taxonomy" id="395493"/>
    <lineage>
        <taxon>Bacteria</taxon>
        <taxon>Pseudomonadati</taxon>
        <taxon>Pseudomonadota</taxon>
        <taxon>Gammaproteobacteria</taxon>
        <taxon>Thiotrichales</taxon>
        <taxon>Thiotrichaceae</taxon>
        <taxon>Beggiatoa</taxon>
    </lineage>
</organism>
<dbReference type="OrthoDB" id="6402658at2"/>
<dbReference type="InterPro" id="IPR054273">
    <property type="entry name" value="DUF7004"/>
</dbReference>
<dbReference type="Pfam" id="PF22539">
    <property type="entry name" value="DUF7004"/>
    <property type="match status" value="1"/>
</dbReference>
<dbReference type="RefSeq" id="WP_002682455.1">
    <property type="nucleotide sequence ID" value="NZ_JH600070.1"/>
</dbReference>
<evidence type="ECO:0000313" key="2">
    <source>
        <dbReference type="Proteomes" id="UP000005744"/>
    </source>
</evidence>
<sequence>MPIILQTFYDGSTVVFDRGRFDDWCVYLHLPLKKRYAPSDTEYFTRLQQLATQHGAQSLYNDYVEIYAQTTAKIDSDVLTLILDVAEKYQEDALEIAIWFTVIYAGMVAEENKEKAILKKRIKRLGMYQTLIEQIDPKIAAHFSRGKKWRELDELCKTKGF</sequence>
<dbReference type="eggNOG" id="ENOG5032VGW">
    <property type="taxonomic scope" value="Bacteria"/>
</dbReference>
<dbReference type="STRING" id="395493.BegalDRAFT_0023"/>
<dbReference type="AlphaFoldDB" id="I3CBF7"/>
<gene>
    <name evidence="1" type="ORF">BegalDRAFT_0023</name>
</gene>
<proteinExistence type="predicted"/>
<dbReference type="EMBL" id="JH600070">
    <property type="protein sequence ID" value="EIJ40950.1"/>
    <property type="molecule type" value="Genomic_DNA"/>
</dbReference>
<name>I3CBF7_9GAMM</name>
<evidence type="ECO:0000313" key="1">
    <source>
        <dbReference type="EMBL" id="EIJ40950.1"/>
    </source>
</evidence>
<accession>I3CBF7</accession>
<reference evidence="1 2" key="1">
    <citation type="submission" date="2011-11" db="EMBL/GenBank/DDBJ databases">
        <title>Improved High-Quality Draft sequence of Beggiatoa alba B18lD.</title>
        <authorList>
            <consortium name="US DOE Joint Genome Institute"/>
            <person name="Lucas S."/>
            <person name="Han J."/>
            <person name="Lapidus A."/>
            <person name="Cheng J.-F."/>
            <person name="Goodwin L."/>
            <person name="Pitluck S."/>
            <person name="Peters L."/>
            <person name="Mikhailova N."/>
            <person name="Held B."/>
            <person name="Detter J.C."/>
            <person name="Han C."/>
            <person name="Tapia R."/>
            <person name="Land M."/>
            <person name="Hauser L."/>
            <person name="Kyrpides N."/>
            <person name="Ivanova N."/>
            <person name="Pagani I."/>
            <person name="Samuel K."/>
            <person name="Teske A."/>
            <person name="Mueller J."/>
            <person name="Woyke T."/>
        </authorList>
    </citation>
    <scope>NUCLEOTIDE SEQUENCE [LARGE SCALE GENOMIC DNA]</scope>
    <source>
        <strain evidence="1 2">B18LD</strain>
    </source>
</reference>
<dbReference type="HOGENOM" id="CLU_1593410_0_0_6"/>
<protein>
    <submittedName>
        <fullName evidence="1">Uncharacterized protein</fullName>
    </submittedName>
</protein>
<keyword evidence="2" id="KW-1185">Reference proteome</keyword>